<feature type="transmembrane region" description="Helical" evidence="6">
    <location>
        <begin position="139"/>
        <end position="157"/>
    </location>
</feature>
<keyword evidence="2 6" id="KW-0812">Transmembrane</keyword>
<evidence type="ECO:0000313" key="8">
    <source>
        <dbReference type="EMBL" id="RXW20827.1"/>
    </source>
</evidence>
<keyword evidence="3 6" id="KW-1133">Transmembrane helix</keyword>
<keyword evidence="9" id="KW-1185">Reference proteome</keyword>
<evidence type="ECO:0000256" key="4">
    <source>
        <dbReference type="ARBA" id="ARBA00023136"/>
    </source>
</evidence>
<dbReference type="OrthoDB" id="306876at2759"/>
<feature type="compositionally biased region" description="Polar residues" evidence="5">
    <location>
        <begin position="230"/>
        <end position="241"/>
    </location>
</feature>
<comment type="caution">
    <text evidence="8">The sequence shown here is derived from an EMBL/GenBank/DDBJ whole genome shotgun (WGS) entry which is preliminary data.</text>
</comment>
<dbReference type="PANTHER" id="PTHR22911">
    <property type="entry name" value="ACYL-MALONYL CONDENSING ENZYME-RELATED"/>
    <property type="match status" value="1"/>
</dbReference>
<feature type="compositionally biased region" description="Basic and acidic residues" evidence="5">
    <location>
        <begin position="193"/>
        <end position="205"/>
    </location>
</feature>
<dbReference type="PANTHER" id="PTHR22911:SF6">
    <property type="entry name" value="SOLUTE CARRIER FAMILY 35 MEMBER G1"/>
    <property type="match status" value="1"/>
</dbReference>
<dbReference type="SUPFAM" id="SSF103481">
    <property type="entry name" value="Multidrug resistance efflux transporter EmrE"/>
    <property type="match status" value="1"/>
</dbReference>
<evidence type="ECO:0000259" key="7">
    <source>
        <dbReference type="Pfam" id="PF00892"/>
    </source>
</evidence>
<evidence type="ECO:0000256" key="6">
    <source>
        <dbReference type="SAM" id="Phobius"/>
    </source>
</evidence>
<gene>
    <name evidence="8" type="ORF">EST38_g5016</name>
</gene>
<accession>A0A4Q2DLJ3</accession>
<feature type="domain" description="EamA" evidence="7">
    <location>
        <begin position="73"/>
        <end position="154"/>
    </location>
</feature>
<evidence type="ECO:0000256" key="5">
    <source>
        <dbReference type="SAM" id="MobiDB-lite"/>
    </source>
</evidence>
<dbReference type="InterPro" id="IPR000620">
    <property type="entry name" value="EamA_dom"/>
</dbReference>
<evidence type="ECO:0000256" key="1">
    <source>
        <dbReference type="ARBA" id="ARBA00004141"/>
    </source>
</evidence>
<feature type="transmembrane region" description="Helical" evidence="6">
    <location>
        <begin position="84"/>
        <end position="104"/>
    </location>
</feature>
<comment type="subcellular location">
    <subcellularLocation>
        <location evidence="1">Membrane</location>
        <topology evidence="1">Multi-pass membrane protein</topology>
    </subcellularLocation>
</comment>
<dbReference type="Proteomes" id="UP000290288">
    <property type="component" value="Unassembled WGS sequence"/>
</dbReference>
<evidence type="ECO:0000256" key="2">
    <source>
        <dbReference type="ARBA" id="ARBA00022692"/>
    </source>
</evidence>
<reference evidence="8 9" key="1">
    <citation type="submission" date="2019-01" db="EMBL/GenBank/DDBJ databases">
        <title>Draft genome sequence of Psathyrella aberdarensis IHI B618.</title>
        <authorList>
            <person name="Buettner E."/>
            <person name="Kellner H."/>
        </authorList>
    </citation>
    <scope>NUCLEOTIDE SEQUENCE [LARGE SCALE GENOMIC DNA]</scope>
    <source>
        <strain evidence="8 9">IHI B618</strain>
    </source>
</reference>
<dbReference type="STRING" id="2316362.A0A4Q2DLJ3"/>
<dbReference type="EMBL" id="SDEE01000131">
    <property type="protein sequence ID" value="RXW20827.1"/>
    <property type="molecule type" value="Genomic_DNA"/>
</dbReference>
<evidence type="ECO:0000256" key="3">
    <source>
        <dbReference type="ARBA" id="ARBA00022989"/>
    </source>
</evidence>
<dbReference type="GO" id="GO:0016020">
    <property type="term" value="C:membrane"/>
    <property type="evidence" value="ECO:0007669"/>
    <property type="project" value="UniProtKB-SubCell"/>
</dbReference>
<sequence length="241" mass="26173">MLAVGVALLGVLGATGAYTSIRAIGKRAHALHAITSFSSQCVIASTVASVASVSLPLPACANPETLNRMIVTGEKFIIPTKVEWLSMLLMIGLFGFFAQILLTMGLQRETASRGSMAIYTQIVFATIFERIFFNTVPSPLSVIGTVLIIFSAIYTALSKKQVPKLSLNDESTTRLLRVSEGGNLEPYEDDVLHHEEDCPNDDKGVSDGGSRRMSREHREDDRDLVLPLFNETNDARSPSGQ</sequence>
<evidence type="ECO:0000313" key="9">
    <source>
        <dbReference type="Proteomes" id="UP000290288"/>
    </source>
</evidence>
<organism evidence="8 9">
    <name type="scientific">Candolleomyces aberdarensis</name>
    <dbReference type="NCBI Taxonomy" id="2316362"/>
    <lineage>
        <taxon>Eukaryota</taxon>
        <taxon>Fungi</taxon>
        <taxon>Dikarya</taxon>
        <taxon>Basidiomycota</taxon>
        <taxon>Agaricomycotina</taxon>
        <taxon>Agaricomycetes</taxon>
        <taxon>Agaricomycetidae</taxon>
        <taxon>Agaricales</taxon>
        <taxon>Agaricineae</taxon>
        <taxon>Psathyrellaceae</taxon>
        <taxon>Candolleomyces</taxon>
    </lineage>
</organism>
<protein>
    <recommendedName>
        <fullName evidence="7">EamA domain-containing protein</fullName>
    </recommendedName>
</protein>
<dbReference type="Pfam" id="PF00892">
    <property type="entry name" value="EamA"/>
    <property type="match status" value="1"/>
</dbReference>
<name>A0A4Q2DLJ3_9AGAR</name>
<dbReference type="AlphaFoldDB" id="A0A4Q2DLJ3"/>
<dbReference type="InterPro" id="IPR037185">
    <property type="entry name" value="EmrE-like"/>
</dbReference>
<proteinExistence type="predicted"/>
<keyword evidence="4 6" id="KW-0472">Membrane</keyword>
<feature type="region of interest" description="Disordered" evidence="5">
    <location>
        <begin position="193"/>
        <end position="241"/>
    </location>
</feature>